<feature type="domain" description="Myb-like" evidence="2">
    <location>
        <begin position="212"/>
        <end position="282"/>
    </location>
</feature>
<dbReference type="PANTHER" id="PTHR23098">
    <property type="entry name" value="AGAP001331-PA-RELATED"/>
    <property type="match status" value="1"/>
</dbReference>
<protein>
    <submittedName>
        <fullName evidence="5">Uncharacterized protein LOC115466390</fullName>
    </submittedName>
</protein>
<evidence type="ECO:0000259" key="2">
    <source>
        <dbReference type="PROSITE" id="PS50090"/>
    </source>
</evidence>
<dbReference type="Pfam" id="PF13873">
    <property type="entry name" value="Myb_DNA-bind_5"/>
    <property type="match status" value="1"/>
</dbReference>
<organism evidence="4 5">
    <name type="scientific">Microcaecilia unicolor</name>
    <dbReference type="NCBI Taxonomy" id="1415580"/>
    <lineage>
        <taxon>Eukaryota</taxon>
        <taxon>Metazoa</taxon>
        <taxon>Chordata</taxon>
        <taxon>Craniata</taxon>
        <taxon>Vertebrata</taxon>
        <taxon>Euteleostomi</taxon>
        <taxon>Amphibia</taxon>
        <taxon>Gymnophiona</taxon>
        <taxon>Siphonopidae</taxon>
        <taxon>Microcaecilia</taxon>
    </lineage>
</organism>
<feature type="compositionally biased region" description="Pro residues" evidence="1">
    <location>
        <begin position="544"/>
        <end position="567"/>
    </location>
</feature>
<dbReference type="InterPro" id="IPR028002">
    <property type="entry name" value="Myb_DNA-bind_5"/>
</dbReference>
<feature type="compositionally biased region" description="Polar residues" evidence="1">
    <location>
        <begin position="533"/>
        <end position="542"/>
    </location>
</feature>
<sequence>MDPPKSEMSGQTHPPVTSSHNVKPGILIQFKQEGFRTEPQRSKERENLTTTGTCEELAEAWIKARNEVLVSLKDVAAYFLEVEWNTLEEWQKQLFKKVIKEIHDILMSQGYPIVNRDVVFKIKKEDETYIIQPFEWEGKENPNDSTNSLPIVTSVLSLSVKQEEDLPFVENPDSQMSQQTCPPVTKAIEDNMPWREEHEETVVGSEGPDGNGKRKRAPKFTEDELQVLVHHVCDEFGRQLKKSRLSLGQKNKIWRKIADDVTAVGVQMRTVEQCKHRWQDFKGLVKAKALKKWKHGKSTGGGPPCALELTALEEAVLPTLGHEQVVRLCGGVDTSEDAIGGMEGVHPVVGTSTWSAEPATPCATQDEEEEAHRPQTPPMEEWEDRRQLWEMQAKWNEGIHTLLKEVAERVQHSTDAICAQVENVVQNVVGNAVMRELEKTNAHLSELCNIMRTNSQQQQQMFLDLRQEISGMRREILRDDPAISSRTANALATSQPTSVPSWTTSAALPTWATSQPPTVPSLSPSHGVPSWSPAPQSWTTSLPHPVPSWTPSPALPSRPTEQPPVPPLCGSLSLNSAVKQQDPV</sequence>
<feature type="domain" description="KRAB" evidence="3">
    <location>
        <begin position="70"/>
        <end position="141"/>
    </location>
</feature>
<accession>A0A6P7XD17</accession>
<dbReference type="PROSITE" id="PS50805">
    <property type="entry name" value="KRAB"/>
    <property type="match status" value="1"/>
</dbReference>
<dbReference type="InParanoid" id="A0A6P7XD17"/>
<evidence type="ECO:0000256" key="1">
    <source>
        <dbReference type="SAM" id="MobiDB-lite"/>
    </source>
</evidence>
<dbReference type="InterPro" id="IPR001909">
    <property type="entry name" value="KRAB"/>
</dbReference>
<evidence type="ECO:0000313" key="4">
    <source>
        <dbReference type="Proteomes" id="UP000515156"/>
    </source>
</evidence>
<dbReference type="CDD" id="cd00167">
    <property type="entry name" value="SANT"/>
    <property type="match status" value="1"/>
</dbReference>
<feature type="region of interest" description="Disordered" evidence="1">
    <location>
        <begin position="355"/>
        <end position="381"/>
    </location>
</feature>
<dbReference type="AlphaFoldDB" id="A0A6P7XD17"/>
<feature type="compositionally biased region" description="Polar residues" evidence="1">
    <location>
        <begin position="513"/>
        <end position="524"/>
    </location>
</feature>
<name>A0A6P7XD17_9AMPH</name>
<feature type="region of interest" description="Disordered" evidence="1">
    <location>
        <begin position="513"/>
        <end position="584"/>
    </location>
</feature>
<dbReference type="GeneID" id="115466390"/>
<dbReference type="SUPFAM" id="SSF109640">
    <property type="entry name" value="KRAB domain (Kruppel-associated box)"/>
    <property type="match status" value="1"/>
</dbReference>
<feature type="region of interest" description="Disordered" evidence="1">
    <location>
        <begin position="1"/>
        <end position="23"/>
    </location>
</feature>
<dbReference type="SMART" id="SM00349">
    <property type="entry name" value="KRAB"/>
    <property type="match status" value="1"/>
</dbReference>
<feature type="compositionally biased region" description="Polar residues" evidence="1">
    <location>
        <begin position="572"/>
        <end position="584"/>
    </location>
</feature>
<dbReference type="KEGG" id="muo:115466390"/>
<dbReference type="CDD" id="cd07765">
    <property type="entry name" value="KRAB_A-box"/>
    <property type="match status" value="1"/>
</dbReference>
<evidence type="ECO:0000313" key="5">
    <source>
        <dbReference type="RefSeq" id="XP_030053447.1"/>
    </source>
</evidence>
<dbReference type="InterPro" id="IPR001005">
    <property type="entry name" value="SANT/Myb"/>
</dbReference>
<proteinExistence type="predicted"/>
<dbReference type="GO" id="GO:0005634">
    <property type="term" value="C:nucleus"/>
    <property type="evidence" value="ECO:0007669"/>
    <property type="project" value="TreeGrafter"/>
</dbReference>
<dbReference type="PANTHER" id="PTHR23098:SF23">
    <property type="entry name" value="MYB-RELATED TRANSCRIPTION FACTOR, PARTNER OF PROFILIN-LIKE ISOFORM X2-RELATED"/>
    <property type="match status" value="1"/>
</dbReference>
<dbReference type="InterPro" id="IPR036051">
    <property type="entry name" value="KRAB_dom_sf"/>
</dbReference>
<dbReference type="PROSITE" id="PS50090">
    <property type="entry name" value="MYB_LIKE"/>
    <property type="match status" value="1"/>
</dbReference>
<dbReference type="Pfam" id="PF01352">
    <property type="entry name" value="KRAB"/>
    <property type="match status" value="1"/>
</dbReference>
<feature type="compositionally biased region" description="Polar residues" evidence="1">
    <location>
        <begin position="8"/>
        <end position="21"/>
    </location>
</feature>
<gene>
    <name evidence="5" type="primary">LOC115466390</name>
</gene>
<dbReference type="RefSeq" id="XP_030053447.1">
    <property type="nucleotide sequence ID" value="XM_030197587.1"/>
</dbReference>
<keyword evidence="4" id="KW-1185">Reference proteome</keyword>
<dbReference type="Gene3D" id="6.10.140.140">
    <property type="match status" value="1"/>
</dbReference>
<dbReference type="Proteomes" id="UP000515156">
    <property type="component" value="Chromosome 3"/>
</dbReference>
<dbReference type="OrthoDB" id="9907912at2759"/>
<reference evidence="5" key="1">
    <citation type="submission" date="2025-08" db="UniProtKB">
        <authorList>
            <consortium name="RefSeq"/>
        </authorList>
    </citation>
    <scope>IDENTIFICATION</scope>
</reference>
<evidence type="ECO:0000259" key="3">
    <source>
        <dbReference type="PROSITE" id="PS50805"/>
    </source>
</evidence>
<feature type="region of interest" description="Disordered" evidence="1">
    <location>
        <begin position="198"/>
        <end position="217"/>
    </location>
</feature>
<dbReference type="GO" id="GO:0006355">
    <property type="term" value="P:regulation of DNA-templated transcription"/>
    <property type="evidence" value="ECO:0007669"/>
    <property type="project" value="InterPro"/>
</dbReference>